<proteinExistence type="predicted"/>
<name>A0A3N4JJ27_9PEZI</name>
<sequence length="74" mass="8281">MVHCSFKHVSARYHFTYETVEQVGEEEVRGHIGQGDRSYAPPCQDSYAIGGEYAGASGKALMYHTENLANFSFF</sequence>
<organism evidence="1 2">
    <name type="scientific">Choiromyces venosus 120613-1</name>
    <dbReference type="NCBI Taxonomy" id="1336337"/>
    <lineage>
        <taxon>Eukaryota</taxon>
        <taxon>Fungi</taxon>
        <taxon>Dikarya</taxon>
        <taxon>Ascomycota</taxon>
        <taxon>Pezizomycotina</taxon>
        <taxon>Pezizomycetes</taxon>
        <taxon>Pezizales</taxon>
        <taxon>Tuberaceae</taxon>
        <taxon>Choiromyces</taxon>
    </lineage>
</organism>
<dbReference type="AlphaFoldDB" id="A0A3N4JJ27"/>
<protein>
    <submittedName>
        <fullName evidence="1">Uncharacterized protein</fullName>
    </submittedName>
</protein>
<accession>A0A3N4JJ27</accession>
<keyword evidence="2" id="KW-1185">Reference proteome</keyword>
<reference evidence="1 2" key="1">
    <citation type="journal article" date="2018" name="Nat. Ecol. Evol.">
        <title>Pezizomycetes genomes reveal the molecular basis of ectomycorrhizal truffle lifestyle.</title>
        <authorList>
            <person name="Murat C."/>
            <person name="Payen T."/>
            <person name="Noel B."/>
            <person name="Kuo A."/>
            <person name="Morin E."/>
            <person name="Chen J."/>
            <person name="Kohler A."/>
            <person name="Krizsan K."/>
            <person name="Balestrini R."/>
            <person name="Da Silva C."/>
            <person name="Montanini B."/>
            <person name="Hainaut M."/>
            <person name="Levati E."/>
            <person name="Barry K.W."/>
            <person name="Belfiori B."/>
            <person name="Cichocki N."/>
            <person name="Clum A."/>
            <person name="Dockter R.B."/>
            <person name="Fauchery L."/>
            <person name="Guy J."/>
            <person name="Iotti M."/>
            <person name="Le Tacon F."/>
            <person name="Lindquist E.A."/>
            <person name="Lipzen A."/>
            <person name="Malagnac F."/>
            <person name="Mello A."/>
            <person name="Molinier V."/>
            <person name="Miyauchi S."/>
            <person name="Poulain J."/>
            <person name="Riccioni C."/>
            <person name="Rubini A."/>
            <person name="Sitrit Y."/>
            <person name="Splivallo R."/>
            <person name="Traeger S."/>
            <person name="Wang M."/>
            <person name="Zifcakova L."/>
            <person name="Wipf D."/>
            <person name="Zambonelli A."/>
            <person name="Paolocci F."/>
            <person name="Nowrousian M."/>
            <person name="Ottonello S."/>
            <person name="Baldrian P."/>
            <person name="Spatafora J.W."/>
            <person name="Henrissat B."/>
            <person name="Nagy L.G."/>
            <person name="Aury J.M."/>
            <person name="Wincker P."/>
            <person name="Grigoriev I.V."/>
            <person name="Bonfante P."/>
            <person name="Martin F.M."/>
        </authorList>
    </citation>
    <scope>NUCLEOTIDE SEQUENCE [LARGE SCALE GENOMIC DNA]</scope>
    <source>
        <strain evidence="1 2">120613-1</strain>
    </source>
</reference>
<evidence type="ECO:0000313" key="2">
    <source>
        <dbReference type="Proteomes" id="UP000276215"/>
    </source>
</evidence>
<dbReference type="EMBL" id="ML120397">
    <property type="protein sequence ID" value="RPA98255.1"/>
    <property type="molecule type" value="Genomic_DNA"/>
</dbReference>
<evidence type="ECO:0000313" key="1">
    <source>
        <dbReference type="EMBL" id="RPA98255.1"/>
    </source>
</evidence>
<dbReference type="Proteomes" id="UP000276215">
    <property type="component" value="Unassembled WGS sequence"/>
</dbReference>
<gene>
    <name evidence="1" type="ORF">L873DRAFT_1808509</name>
</gene>